<proteinExistence type="predicted"/>
<dbReference type="AlphaFoldDB" id="A0A0A8Y9R2"/>
<dbReference type="EMBL" id="GBRH01275815">
    <property type="protein sequence ID" value="JAD22080.1"/>
    <property type="molecule type" value="Transcribed_RNA"/>
</dbReference>
<sequence>MKCNLGIALGLEEHSR</sequence>
<reference evidence="1" key="2">
    <citation type="journal article" date="2015" name="Data Brief">
        <title>Shoot transcriptome of the giant reed, Arundo donax.</title>
        <authorList>
            <person name="Barrero R.A."/>
            <person name="Guerrero F.D."/>
            <person name="Moolhuijzen P."/>
            <person name="Goolsby J.A."/>
            <person name="Tidwell J."/>
            <person name="Bellgard S.E."/>
            <person name="Bellgard M.I."/>
        </authorList>
    </citation>
    <scope>NUCLEOTIDE SEQUENCE</scope>
    <source>
        <tissue evidence="1">Shoot tissue taken approximately 20 cm above the soil surface</tissue>
    </source>
</reference>
<reference evidence="1" key="1">
    <citation type="submission" date="2014-09" db="EMBL/GenBank/DDBJ databases">
        <authorList>
            <person name="Magalhaes I.L.F."/>
            <person name="Oliveira U."/>
            <person name="Santos F.R."/>
            <person name="Vidigal T.H.D.A."/>
            <person name="Brescovit A.D."/>
            <person name="Santos A.J."/>
        </authorList>
    </citation>
    <scope>NUCLEOTIDE SEQUENCE</scope>
    <source>
        <tissue evidence="1">Shoot tissue taken approximately 20 cm above the soil surface</tissue>
    </source>
</reference>
<name>A0A0A8Y9R2_ARUDO</name>
<organism evidence="1">
    <name type="scientific">Arundo donax</name>
    <name type="common">Giant reed</name>
    <name type="synonym">Donax arundinaceus</name>
    <dbReference type="NCBI Taxonomy" id="35708"/>
    <lineage>
        <taxon>Eukaryota</taxon>
        <taxon>Viridiplantae</taxon>
        <taxon>Streptophyta</taxon>
        <taxon>Embryophyta</taxon>
        <taxon>Tracheophyta</taxon>
        <taxon>Spermatophyta</taxon>
        <taxon>Magnoliopsida</taxon>
        <taxon>Liliopsida</taxon>
        <taxon>Poales</taxon>
        <taxon>Poaceae</taxon>
        <taxon>PACMAD clade</taxon>
        <taxon>Arundinoideae</taxon>
        <taxon>Arundineae</taxon>
        <taxon>Arundo</taxon>
    </lineage>
</organism>
<protein>
    <submittedName>
        <fullName evidence="1">Uncharacterized protein</fullName>
    </submittedName>
</protein>
<evidence type="ECO:0000313" key="1">
    <source>
        <dbReference type="EMBL" id="JAD22080.1"/>
    </source>
</evidence>
<accession>A0A0A8Y9R2</accession>